<reference evidence="3" key="1">
    <citation type="submission" date="2022-11" db="UniProtKB">
        <authorList>
            <consortium name="WormBaseParasite"/>
        </authorList>
    </citation>
    <scope>IDENTIFICATION</scope>
</reference>
<dbReference type="Proteomes" id="UP000887577">
    <property type="component" value="Unplaced"/>
</dbReference>
<feature type="region of interest" description="Disordered" evidence="1">
    <location>
        <begin position="89"/>
        <end position="108"/>
    </location>
</feature>
<evidence type="ECO:0000313" key="3">
    <source>
        <dbReference type="WBParaSite" id="PSU_v2.g10806.t1"/>
    </source>
</evidence>
<dbReference type="AlphaFoldDB" id="A0A914XS43"/>
<evidence type="ECO:0000256" key="1">
    <source>
        <dbReference type="SAM" id="MobiDB-lite"/>
    </source>
</evidence>
<organism evidence="2 3">
    <name type="scientific">Panagrolaimus superbus</name>
    <dbReference type="NCBI Taxonomy" id="310955"/>
    <lineage>
        <taxon>Eukaryota</taxon>
        <taxon>Metazoa</taxon>
        <taxon>Ecdysozoa</taxon>
        <taxon>Nematoda</taxon>
        <taxon>Chromadorea</taxon>
        <taxon>Rhabditida</taxon>
        <taxon>Tylenchina</taxon>
        <taxon>Panagrolaimomorpha</taxon>
        <taxon>Panagrolaimoidea</taxon>
        <taxon>Panagrolaimidae</taxon>
        <taxon>Panagrolaimus</taxon>
    </lineage>
</organism>
<name>A0A914XS43_9BILA</name>
<sequence length="374" mass="42891">MAKTHIILQNPGGDFVIFSQEESNLQPNQIYELRKGNTIHYNDGLYEFYFAGTFDQCQAQIQYLHQQTPLKTPNIPNIPITVNTPKIYTSTPPSRTQNSAPFGSSSNISFNSARKRLKDIYEEEGDESETMTFKKSKFEDTVENLTNMVTDLGQKFNKLQQNYDELKEEHENLKQSFTSSKSPKSRSNRPNQYDIGHLTVLNKHGESVVISSLSSSELKELLIVKQPTLDATPTFPGLNHDHIVRTIGDTLLFELSKHSTKNFGFIISCYFFKQAAFLQTYFKPFIASTGNSRPKTKTMIADNAYKLIRYYSLFFGGCLFDDPHNEKLWLSSLQNSLNQKVDDLNCNLRKNKPVNFYVYDGHNPLFDENIYTDD</sequence>
<keyword evidence="2" id="KW-1185">Reference proteome</keyword>
<protein>
    <submittedName>
        <fullName evidence="3">BEN domain-containing protein</fullName>
    </submittedName>
</protein>
<dbReference type="WBParaSite" id="PSU_v2.g10806.t1">
    <property type="protein sequence ID" value="PSU_v2.g10806.t1"/>
    <property type="gene ID" value="PSU_v2.g10806"/>
</dbReference>
<accession>A0A914XS43</accession>
<feature type="region of interest" description="Disordered" evidence="1">
    <location>
        <begin position="169"/>
        <end position="192"/>
    </location>
</feature>
<proteinExistence type="predicted"/>
<evidence type="ECO:0000313" key="2">
    <source>
        <dbReference type="Proteomes" id="UP000887577"/>
    </source>
</evidence>